<feature type="domain" description="HTH lysR-type" evidence="7">
    <location>
        <begin position="17"/>
        <end position="73"/>
    </location>
</feature>
<keyword evidence="9" id="KW-1185">Reference proteome</keyword>
<evidence type="ECO:0000256" key="6">
    <source>
        <dbReference type="ARBA" id="ARBA00043141"/>
    </source>
</evidence>
<dbReference type="eggNOG" id="COG0583">
    <property type="taxonomic scope" value="Bacteria"/>
</dbReference>
<organism evidence="8 9">
    <name type="scientific">Pararhodospirillum photometricum DSM 122</name>
    <dbReference type="NCBI Taxonomy" id="1150469"/>
    <lineage>
        <taxon>Bacteria</taxon>
        <taxon>Pseudomonadati</taxon>
        <taxon>Pseudomonadota</taxon>
        <taxon>Alphaproteobacteria</taxon>
        <taxon>Rhodospirillales</taxon>
        <taxon>Rhodospirillaceae</taxon>
        <taxon>Pararhodospirillum</taxon>
    </lineage>
</organism>
<evidence type="ECO:0000256" key="4">
    <source>
        <dbReference type="ARBA" id="ARBA00023163"/>
    </source>
</evidence>
<evidence type="ECO:0000256" key="5">
    <source>
        <dbReference type="ARBA" id="ARBA00039279"/>
    </source>
</evidence>
<evidence type="ECO:0000259" key="7">
    <source>
        <dbReference type="PROSITE" id="PS50931"/>
    </source>
</evidence>
<sequence>MGAPRPPVGVDPMRHATLRQMQIFEAVARSLSFSDAARSMGLTQPAVSLQIKQLEGLSELKLFEQVGRTLGLTPAGEVLLDHVRTILGAVRDAEEAMDALKGARAGLLRIGVVSMAKYFAPAVLSAFTASHPGVDLALTVANREQILDLMAENSLDVFLMGRPPVEPPVEALAFATNPMVMVAPPNHPLLERRLCLGDLAQETFLLREPGSGTRMLLEKLLSDAGLTPRRSYEMSSNETIKQAVMAGMGVSLLSRHTMGLELSVGRLRELTVEGLPIERHWYVVTRRGKRLLPVAEALVRFLRDEGAALIERATFGA</sequence>
<comment type="similarity">
    <text evidence="1">Belongs to the LysR transcriptional regulatory family.</text>
</comment>
<proteinExistence type="inferred from homology"/>
<dbReference type="Gene3D" id="3.40.190.290">
    <property type="match status" value="1"/>
</dbReference>
<dbReference type="Pfam" id="PF00126">
    <property type="entry name" value="HTH_1"/>
    <property type="match status" value="1"/>
</dbReference>
<dbReference type="InterPro" id="IPR036390">
    <property type="entry name" value="WH_DNA-bd_sf"/>
</dbReference>
<dbReference type="PATRIC" id="fig|1150469.3.peg.303"/>
<dbReference type="PROSITE" id="PS50931">
    <property type="entry name" value="HTH_LYSR"/>
    <property type="match status" value="1"/>
</dbReference>
<dbReference type="EMBL" id="HE663493">
    <property type="protein sequence ID" value="CCG06876.1"/>
    <property type="molecule type" value="Genomic_DNA"/>
</dbReference>
<evidence type="ECO:0000256" key="3">
    <source>
        <dbReference type="ARBA" id="ARBA00023125"/>
    </source>
</evidence>
<evidence type="ECO:0000313" key="9">
    <source>
        <dbReference type="Proteomes" id="UP000033220"/>
    </source>
</evidence>
<evidence type="ECO:0000256" key="1">
    <source>
        <dbReference type="ARBA" id="ARBA00009437"/>
    </source>
</evidence>
<dbReference type="PRINTS" id="PR00039">
    <property type="entry name" value="HTHLYSR"/>
</dbReference>
<dbReference type="PANTHER" id="PTHR30126">
    <property type="entry name" value="HTH-TYPE TRANSCRIPTIONAL REGULATOR"/>
    <property type="match status" value="1"/>
</dbReference>
<gene>
    <name evidence="8" type="ORF">RSPPHO_00250</name>
</gene>
<name>H6SN00_PARPM</name>
<keyword evidence="2" id="KW-0805">Transcription regulation</keyword>
<keyword evidence="4" id="KW-0804">Transcription</keyword>
<dbReference type="GO" id="GO:0003700">
    <property type="term" value="F:DNA-binding transcription factor activity"/>
    <property type="evidence" value="ECO:0007669"/>
    <property type="project" value="InterPro"/>
</dbReference>
<reference evidence="8 9" key="1">
    <citation type="submission" date="2012-02" db="EMBL/GenBank/DDBJ databases">
        <title>Shotgun genome sequence of Phaeospirillum photometricum DSM 122.</title>
        <authorList>
            <person name="Duquesne K."/>
            <person name="Sturgis J."/>
        </authorList>
    </citation>
    <scope>NUCLEOTIDE SEQUENCE [LARGE SCALE GENOMIC DNA]</scope>
    <source>
        <strain evidence="9">DSM122</strain>
    </source>
</reference>
<dbReference type="SUPFAM" id="SSF46785">
    <property type="entry name" value="Winged helix' DNA-binding domain"/>
    <property type="match status" value="1"/>
</dbReference>
<dbReference type="KEGG" id="rpm:RSPPHO_00250"/>
<accession>H6SN00</accession>
<protein>
    <recommendedName>
        <fullName evidence="5">HTH-type transcriptional regulator CbbR</fullName>
    </recommendedName>
    <alternativeName>
        <fullName evidence="6">RuBisCO operon transcriptional regulator</fullName>
    </alternativeName>
</protein>
<dbReference type="FunFam" id="1.10.10.10:FF:000001">
    <property type="entry name" value="LysR family transcriptional regulator"/>
    <property type="match status" value="1"/>
</dbReference>
<dbReference type="CDD" id="cd08419">
    <property type="entry name" value="PBP2_CbbR_RubisCO_like"/>
    <property type="match status" value="1"/>
</dbReference>
<dbReference type="Gene3D" id="1.10.10.10">
    <property type="entry name" value="Winged helix-like DNA-binding domain superfamily/Winged helix DNA-binding domain"/>
    <property type="match status" value="1"/>
</dbReference>
<dbReference type="HOGENOM" id="CLU_039613_6_1_5"/>
<dbReference type="SUPFAM" id="SSF53850">
    <property type="entry name" value="Periplasmic binding protein-like II"/>
    <property type="match status" value="1"/>
</dbReference>
<dbReference type="InterPro" id="IPR036388">
    <property type="entry name" value="WH-like_DNA-bd_sf"/>
</dbReference>
<dbReference type="GO" id="GO:0000976">
    <property type="term" value="F:transcription cis-regulatory region binding"/>
    <property type="evidence" value="ECO:0007669"/>
    <property type="project" value="TreeGrafter"/>
</dbReference>
<dbReference type="Pfam" id="PF03466">
    <property type="entry name" value="LysR_substrate"/>
    <property type="match status" value="1"/>
</dbReference>
<dbReference type="STRING" id="1150469.RSPPHO_00250"/>
<keyword evidence="3" id="KW-0238">DNA-binding</keyword>
<evidence type="ECO:0000313" key="8">
    <source>
        <dbReference type="EMBL" id="CCG06876.1"/>
    </source>
</evidence>
<dbReference type="InterPro" id="IPR000847">
    <property type="entry name" value="LysR_HTH_N"/>
</dbReference>
<dbReference type="AlphaFoldDB" id="H6SN00"/>
<dbReference type="PANTHER" id="PTHR30126:SF5">
    <property type="entry name" value="HTH-TYPE TRANSCRIPTIONAL ACTIVATOR CMPR"/>
    <property type="match status" value="1"/>
</dbReference>
<dbReference type="Proteomes" id="UP000033220">
    <property type="component" value="Chromosome DSM 122"/>
</dbReference>
<evidence type="ECO:0000256" key="2">
    <source>
        <dbReference type="ARBA" id="ARBA00023015"/>
    </source>
</evidence>
<dbReference type="InterPro" id="IPR005119">
    <property type="entry name" value="LysR_subst-bd"/>
</dbReference>